<keyword evidence="3" id="KW-1185">Reference proteome</keyword>
<comment type="caution">
    <text evidence="2">The sequence shown here is derived from an EMBL/GenBank/DDBJ whole genome shotgun (WGS) entry which is preliminary data.</text>
</comment>
<evidence type="ECO:0000313" key="2">
    <source>
        <dbReference type="EMBL" id="KAF6832842.1"/>
    </source>
</evidence>
<evidence type="ECO:0000313" key="3">
    <source>
        <dbReference type="Proteomes" id="UP000654918"/>
    </source>
</evidence>
<accession>A0A8H6KJT4</accession>
<keyword evidence="1" id="KW-0472">Membrane</keyword>
<reference evidence="2" key="1">
    <citation type="journal article" date="2020" name="Phytopathology">
        <title>Genome Sequence Resources of Colletotrichum truncatum, C. plurivorum, C. musicola, and C. sojae: Four Species Pathogenic to Soybean (Glycine max).</title>
        <authorList>
            <person name="Rogerio F."/>
            <person name="Boufleur T.R."/>
            <person name="Ciampi-Guillardi M."/>
            <person name="Sukno S.A."/>
            <person name="Thon M.R."/>
            <person name="Massola Junior N.S."/>
            <person name="Baroncelli R."/>
        </authorList>
    </citation>
    <scope>NUCLEOTIDE SEQUENCE</scope>
    <source>
        <strain evidence="2">LFN00145</strain>
    </source>
</reference>
<feature type="transmembrane region" description="Helical" evidence="1">
    <location>
        <begin position="191"/>
        <end position="211"/>
    </location>
</feature>
<dbReference type="Proteomes" id="UP000654918">
    <property type="component" value="Unassembled WGS sequence"/>
</dbReference>
<dbReference type="AlphaFoldDB" id="A0A8H6KJT4"/>
<organism evidence="2 3">
    <name type="scientific">Colletotrichum plurivorum</name>
    <dbReference type="NCBI Taxonomy" id="2175906"/>
    <lineage>
        <taxon>Eukaryota</taxon>
        <taxon>Fungi</taxon>
        <taxon>Dikarya</taxon>
        <taxon>Ascomycota</taxon>
        <taxon>Pezizomycotina</taxon>
        <taxon>Sordariomycetes</taxon>
        <taxon>Hypocreomycetidae</taxon>
        <taxon>Glomerellales</taxon>
        <taxon>Glomerellaceae</taxon>
        <taxon>Colletotrichum</taxon>
        <taxon>Colletotrichum orchidearum species complex</taxon>
    </lineage>
</organism>
<keyword evidence="1" id="KW-0812">Transmembrane</keyword>
<evidence type="ECO:0000256" key="1">
    <source>
        <dbReference type="SAM" id="Phobius"/>
    </source>
</evidence>
<feature type="transmembrane region" description="Helical" evidence="1">
    <location>
        <begin position="67"/>
        <end position="88"/>
    </location>
</feature>
<proteinExistence type="predicted"/>
<sequence length="238" mass="27000">MAAKWPPRTRISVMMFLALGDLGSIVWEVLAEIIWTALVSLANHLRLLLAAYPLMGLLFLLTRDFGLATIVGAACGAYLYSSLLYYLGLRDRLPWACLVAGLLTFEGPANPRLLRRAAVTVFMLARDDSVTSLWEKRVRGAEVPWEDGSGFGFLCKFEGREMLRDVCLWLVNILCSSFERPRVLDDFKLRTSVRTVDLLVLPLLGLVDWAWRYRRARRRARRAVGGEVVKRKQQQVVS</sequence>
<keyword evidence="1" id="KW-1133">Transmembrane helix</keyword>
<protein>
    <submittedName>
        <fullName evidence="2">Uncharacterized protein</fullName>
    </submittedName>
</protein>
<feature type="transmembrane region" description="Helical" evidence="1">
    <location>
        <begin position="41"/>
        <end position="60"/>
    </location>
</feature>
<name>A0A8H6KJT4_9PEZI</name>
<dbReference type="EMBL" id="WIGO01000065">
    <property type="protein sequence ID" value="KAF6832842.1"/>
    <property type="molecule type" value="Genomic_DNA"/>
</dbReference>
<gene>
    <name evidence="2" type="ORF">CPLU01_05931</name>
</gene>